<gene>
    <name evidence="4" type="ORF">DU500_00065</name>
</gene>
<evidence type="ECO:0000256" key="2">
    <source>
        <dbReference type="ARBA" id="ARBA00023315"/>
    </source>
</evidence>
<dbReference type="PROSITE" id="PS51186">
    <property type="entry name" value="GNAT"/>
    <property type="match status" value="1"/>
</dbReference>
<dbReference type="EMBL" id="CP031150">
    <property type="protein sequence ID" value="AXG04946.1"/>
    <property type="molecule type" value="Genomic_DNA"/>
</dbReference>
<dbReference type="InterPro" id="IPR016181">
    <property type="entry name" value="Acyl_CoA_acyltransferase"/>
</dbReference>
<dbReference type="CDD" id="cd04301">
    <property type="entry name" value="NAT_SF"/>
    <property type="match status" value="1"/>
</dbReference>
<keyword evidence="1 4" id="KW-0808">Transferase</keyword>
<dbReference type="KEGG" id="haj:DU500_00065"/>
<dbReference type="InterPro" id="IPR050832">
    <property type="entry name" value="Bact_Acetyltransf"/>
</dbReference>
<dbReference type="RefSeq" id="WP_114584103.1">
    <property type="nucleotide sequence ID" value="NZ_CP031150.1"/>
</dbReference>
<organism evidence="4 5">
    <name type="scientific">Haloplanus rubicundus</name>
    <dbReference type="NCBI Taxonomy" id="1547898"/>
    <lineage>
        <taxon>Archaea</taxon>
        <taxon>Methanobacteriati</taxon>
        <taxon>Methanobacteriota</taxon>
        <taxon>Stenosarchaea group</taxon>
        <taxon>Halobacteria</taxon>
        <taxon>Halobacteriales</taxon>
        <taxon>Haloferacaceae</taxon>
        <taxon>Haloplanus</taxon>
    </lineage>
</organism>
<reference evidence="4 5" key="1">
    <citation type="submission" date="2018-07" db="EMBL/GenBank/DDBJ databases">
        <title>Genome sequences of Haloplanus sp. CBA1113.</title>
        <authorList>
            <person name="Kim Y.B."/>
            <person name="Roh S.W."/>
        </authorList>
    </citation>
    <scope>NUCLEOTIDE SEQUENCE [LARGE SCALE GENOMIC DNA]</scope>
    <source>
        <strain evidence="4 5">CBA1113</strain>
    </source>
</reference>
<dbReference type="PANTHER" id="PTHR43877">
    <property type="entry name" value="AMINOALKYLPHOSPHONATE N-ACETYLTRANSFERASE-RELATED-RELATED"/>
    <property type="match status" value="1"/>
</dbReference>
<keyword evidence="2" id="KW-0012">Acyltransferase</keyword>
<evidence type="ECO:0000313" key="4">
    <source>
        <dbReference type="EMBL" id="AXG04946.1"/>
    </source>
</evidence>
<sequence length="139" mass="14880">MIRPATPADRPALVRLQSHLPEPSPALLDAALDDATLTPATALVSTDEDGTPVGSLLAVPGDGTVYVAELVVDPDHRREGRARALLAACAERADGAALTVTVAPDNETARSLYRECGFEKRDRLPDFFDDGAAIRYRRD</sequence>
<proteinExistence type="predicted"/>
<feature type="domain" description="N-acetyltransferase" evidence="3">
    <location>
        <begin position="1"/>
        <end position="139"/>
    </location>
</feature>
<dbReference type="Gene3D" id="3.40.630.30">
    <property type="match status" value="1"/>
</dbReference>
<dbReference type="InterPro" id="IPR000182">
    <property type="entry name" value="GNAT_dom"/>
</dbReference>
<evidence type="ECO:0000256" key="1">
    <source>
        <dbReference type="ARBA" id="ARBA00022679"/>
    </source>
</evidence>
<protein>
    <submittedName>
        <fullName evidence="4">N-acetyltransferase</fullName>
    </submittedName>
</protein>
<evidence type="ECO:0000259" key="3">
    <source>
        <dbReference type="PROSITE" id="PS51186"/>
    </source>
</evidence>
<dbReference type="Pfam" id="PF00583">
    <property type="entry name" value="Acetyltransf_1"/>
    <property type="match status" value="1"/>
</dbReference>
<dbReference type="AlphaFoldDB" id="A0A345DYC4"/>
<dbReference type="Proteomes" id="UP000253273">
    <property type="component" value="Chromosome"/>
</dbReference>
<accession>A0A345DYC4</accession>
<keyword evidence="5" id="KW-1185">Reference proteome</keyword>
<dbReference type="GO" id="GO:0016747">
    <property type="term" value="F:acyltransferase activity, transferring groups other than amino-acyl groups"/>
    <property type="evidence" value="ECO:0007669"/>
    <property type="project" value="InterPro"/>
</dbReference>
<name>A0A345DYC4_9EURY</name>
<dbReference type="GeneID" id="37281732"/>
<dbReference type="SUPFAM" id="SSF55729">
    <property type="entry name" value="Acyl-CoA N-acyltransferases (Nat)"/>
    <property type="match status" value="1"/>
</dbReference>
<evidence type="ECO:0000313" key="5">
    <source>
        <dbReference type="Proteomes" id="UP000253273"/>
    </source>
</evidence>